<evidence type="ECO:0000313" key="1">
    <source>
        <dbReference type="EMBL" id="KII66604.1"/>
    </source>
</evidence>
<organism evidence="1 2">
    <name type="scientific">Thelohanellus kitauei</name>
    <name type="common">Myxosporean</name>
    <dbReference type="NCBI Taxonomy" id="669202"/>
    <lineage>
        <taxon>Eukaryota</taxon>
        <taxon>Metazoa</taxon>
        <taxon>Cnidaria</taxon>
        <taxon>Myxozoa</taxon>
        <taxon>Myxosporea</taxon>
        <taxon>Bivalvulida</taxon>
        <taxon>Platysporina</taxon>
        <taxon>Myxobolidae</taxon>
        <taxon>Thelohanellus</taxon>
    </lineage>
</organism>
<accession>A0A0C2IMH3</accession>
<sequence length="205" mass="24039">MDASSKDYIGNVTSSNPLFFLHNPPKRLPENYSYEDSIHSFVPWNQDIITALDGLNLNQATYDVKPLVTTNKPVAFFHDWDFPESHISPLMNSNSNYDNFMTKLKDEVFDLHSYFGLSFLVDESDENPTVLRAKVYLRENPADFIDFLFTERYPDEKFQYVPNPDFNSKNTLEKLSQVDKELEIIHFSTFLDWWIKIQLNNGNIY</sequence>
<evidence type="ECO:0000313" key="2">
    <source>
        <dbReference type="Proteomes" id="UP000031668"/>
    </source>
</evidence>
<comment type="caution">
    <text evidence="1">The sequence shown here is derived from an EMBL/GenBank/DDBJ whole genome shotgun (WGS) entry which is preliminary data.</text>
</comment>
<name>A0A0C2IMH3_THEKT</name>
<reference evidence="1 2" key="1">
    <citation type="journal article" date="2014" name="Genome Biol. Evol.">
        <title>The genome of the myxosporean Thelohanellus kitauei shows adaptations to nutrient acquisition within its fish host.</title>
        <authorList>
            <person name="Yang Y."/>
            <person name="Xiong J."/>
            <person name="Zhou Z."/>
            <person name="Huo F."/>
            <person name="Miao W."/>
            <person name="Ran C."/>
            <person name="Liu Y."/>
            <person name="Zhang J."/>
            <person name="Feng J."/>
            <person name="Wang M."/>
            <person name="Wang M."/>
            <person name="Wang L."/>
            <person name="Yao B."/>
        </authorList>
    </citation>
    <scope>NUCLEOTIDE SEQUENCE [LARGE SCALE GENOMIC DNA]</scope>
    <source>
        <strain evidence="1">Wuqing</strain>
    </source>
</reference>
<gene>
    <name evidence="1" type="ORF">RF11_13765</name>
</gene>
<dbReference type="EMBL" id="JWZT01003505">
    <property type="protein sequence ID" value="KII66604.1"/>
    <property type="molecule type" value="Genomic_DNA"/>
</dbReference>
<dbReference type="Proteomes" id="UP000031668">
    <property type="component" value="Unassembled WGS sequence"/>
</dbReference>
<keyword evidence="2" id="KW-1185">Reference proteome</keyword>
<proteinExistence type="predicted"/>
<protein>
    <submittedName>
        <fullName evidence="1">Uncharacterized protein</fullName>
    </submittedName>
</protein>
<dbReference type="AlphaFoldDB" id="A0A0C2IMH3"/>